<reference evidence="2" key="1">
    <citation type="submission" date="2020-11" db="EMBL/GenBank/DDBJ databases">
        <authorList>
            <person name="Tran Van P."/>
        </authorList>
    </citation>
    <scope>NUCLEOTIDE SEQUENCE</scope>
</reference>
<accession>A0A7R8XGJ4</accession>
<feature type="region of interest" description="Disordered" evidence="1">
    <location>
        <begin position="55"/>
        <end position="74"/>
    </location>
</feature>
<organism evidence="2">
    <name type="scientific">Darwinula stevensoni</name>
    <dbReference type="NCBI Taxonomy" id="69355"/>
    <lineage>
        <taxon>Eukaryota</taxon>
        <taxon>Metazoa</taxon>
        <taxon>Ecdysozoa</taxon>
        <taxon>Arthropoda</taxon>
        <taxon>Crustacea</taxon>
        <taxon>Oligostraca</taxon>
        <taxon>Ostracoda</taxon>
        <taxon>Podocopa</taxon>
        <taxon>Podocopida</taxon>
        <taxon>Darwinulocopina</taxon>
        <taxon>Darwinuloidea</taxon>
        <taxon>Darwinulidae</taxon>
        <taxon>Darwinula</taxon>
    </lineage>
</organism>
<proteinExistence type="predicted"/>
<feature type="region of interest" description="Disordered" evidence="1">
    <location>
        <begin position="18"/>
        <end position="45"/>
    </location>
</feature>
<dbReference type="AlphaFoldDB" id="A0A7R8XGJ4"/>
<dbReference type="Proteomes" id="UP000677054">
    <property type="component" value="Unassembled WGS sequence"/>
</dbReference>
<evidence type="ECO:0000256" key="1">
    <source>
        <dbReference type="SAM" id="MobiDB-lite"/>
    </source>
</evidence>
<dbReference type="EMBL" id="CAJPEV010002196">
    <property type="protein sequence ID" value="CAG0896075.1"/>
    <property type="molecule type" value="Genomic_DNA"/>
</dbReference>
<evidence type="ECO:0000313" key="2">
    <source>
        <dbReference type="EMBL" id="CAD7249245.1"/>
    </source>
</evidence>
<keyword evidence="3" id="KW-1185">Reference proteome</keyword>
<evidence type="ECO:0000313" key="3">
    <source>
        <dbReference type="Proteomes" id="UP000677054"/>
    </source>
</evidence>
<gene>
    <name evidence="2" type="ORF">DSTB1V02_LOCUS9044</name>
</gene>
<sequence length="166" mass="18741">MKHIYFFSWKELLRKGPEPNAMGLREHSSPEPRNSSKPCSITPLDDFRDLSRDEEKMKFHQGHQKPSDSTSQDISVIDLPLLGTPSRRNGSLIFEINSGKRSQVNKTFEVLLTGTSIESIGDFLTGFFNVTLGVTSKDTHRYGLEKVLRENNDIVLLESTITSSIE</sequence>
<dbReference type="EMBL" id="LR901713">
    <property type="protein sequence ID" value="CAD7249245.1"/>
    <property type="molecule type" value="Genomic_DNA"/>
</dbReference>
<protein>
    <submittedName>
        <fullName evidence="2">Uncharacterized protein</fullName>
    </submittedName>
</protein>
<name>A0A7R8XGJ4_9CRUS</name>